<name>A0A2W5SL51_9BACT</name>
<dbReference type="InterPro" id="IPR006153">
    <property type="entry name" value="Cation/H_exchanger_TM"/>
</dbReference>
<feature type="domain" description="Cation/H+ exchanger transmembrane" evidence="9">
    <location>
        <begin position="20"/>
        <end position="403"/>
    </location>
</feature>
<dbReference type="Pfam" id="PF00582">
    <property type="entry name" value="Usp"/>
    <property type="match status" value="2"/>
</dbReference>
<evidence type="ECO:0000256" key="3">
    <source>
        <dbReference type="ARBA" id="ARBA00022692"/>
    </source>
</evidence>
<dbReference type="InterPro" id="IPR014729">
    <property type="entry name" value="Rossmann-like_a/b/a_fold"/>
</dbReference>
<comment type="caution">
    <text evidence="10">The sequence shown here is derived from an EMBL/GenBank/DDBJ whole genome shotgun (WGS) entry which is preliminary data.</text>
</comment>
<dbReference type="EMBL" id="QFQP01000078">
    <property type="protein sequence ID" value="PZR03642.1"/>
    <property type="molecule type" value="Genomic_DNA"/>
</dbReference>
<comment type="subcellular location">
    <subcellularLocation>
        <location evidence="1">Membrane</location>
        <topology evidence="1">Multi-pass membrane protein</topology>
    </subcellularLocation>
</comment>
<feature type="transmembrane region" description="Helical" evidence="7">
    <location>
        <begin position="72"/>
        <end position="92"/>
    </location>
</feature>
<keyword evidence="6 7" id="KW-0472">Membrane</keyword>
<keyword evidence="3 7" id="KW-0812">Transmembrane</keyword>
<dbReference type="InterPro" id="IPR050794">
    <property type="entry name" value="CPA2_transporter"/>
</dbReference>
<protein>
    <submittedName>
        <fullName evidence="10">Cation/H(+) antiporter</fullName>
    </submittedName>
</protein>
<keyword evidence="4 7" id="KW-1133">Transmembrane helix</keyword>
<dbReference type="InterPro" id="IPR038770">
    <property type="entry name" value="Na+/solute_symporter_sf"/>
</dbReference>
<keyword evidence="5" id="KW-0406">Ion transport</keyword>
<evidence type="ECO:0000256" key="4">
    <source>
        <dbReference type="ARBA" id="ARBA00022989"/>
    </source>
</evidence>
<feature type="transmembrane region" description="Helical" evidence="7">
    <location>
        <begin position="261"/>
        <end position="278"/>
    </location>
</feature>
<evidence type="ECO:0000256" key="6">
    <source>
        <dbReference type="ARBA" id="ARBA00023136"/>
    </source>
</evidence>
<evidence type="ECO:0000256" key="7">
    <source>
        <dbReference type="SAM" id="Phobius"/>
    </source>
</evidence>
<organism evidence="10 11">
    <name type="scientific">Archangium gephyra</name>
    <dbReference type="NCBI Taxonomy" id="48"/>
    <lineage>
        <taxon>Bacteria</taxon>
        <taxon>Pseudomonadati</taxon>
        <taxon>Myxococcota</taxon>
        <taxon>Myxococcia</taxon>
        <taxon>Myxococcales</taxon>
        <taxon>Cystobacterineae</taxon>
        <taxon>Archangiaceae</taxon>
        <taxon>Archangium</taxon>
    </lineage>
</organism>
<feature type="transmembrane region" description="Helical" evidence="7">
    <location>
        <begin position="172"/>
        <end position="197"/>
    </location>
</feature>
<feature type="transmembrane region" description="Helical" evidence="7">
    <location>
        <begin position="321"/>
        <end position="343"/>
    </location>
</feature>
<evidence type="ECO:0000313" key="11">
    <source>
        <dbReference type="Proteomes" id="UP000249061"/>
    </source>
</evidence>
<dbReference type="Pfam" id="PF00999">
    <property type="entry name" value="Na_H_Exchanger"/>
    <property type="match status" value="1"/>
</dbReference>
<dbReference type="GO" id="GO:0016020">
    <property type="term" value="C:membrane"/>
    <property type="evidence" value="ECO:0007669"/>
    <property type="project" value="UniProtKB-SubCell"/>
</dbReference>
<evidence type="ECO:0000259" key="8">
    <source>
        <dbReference type="Pfam" id="PF00582"/>
    </source>
</evidence>
<feature type="domain" description="UspA" evidence="8">
    <location>
        <begin position="454"/>
        <end position="566"/>
    </location>
</feature>
<reference evidence="10 11" key="1">
    <citation type="submission" date="2017-08" db="EMBL/GenBank/DDBJ databases">
        <title>Infants hospitalized years apart are colonized by the same room-sourced microbial strains.</title>
        <authorList>
            <person name="Brooks B."/>
            <person name="Olm M.R."/>
            <person name="Firek B.A."/>
            <person name="Baker R."/>
            <person name="Thomas B.C."/>
            <person name="Morowitz M.J."/>
            <person name="Banfield J.F."/>
        </authorList>
    </citation>
    <scope>NUCLEOTIDE SEQUENCE [LARGE SCALE GENOMIC DNA]</scope>
    <source>
        <strain evidence="10">S2_003_000_R2_14</strain>
    </source>
</reference>
<feature type="domain" description="UspA" evidence="8">
    <location>
        <begin position="576"/>
        <end position="705"/>
    </location>
</feature>
<feature type="transmembrane region" description="Helical" evidence="7">
    <location>
        <begin position="6"/>
        <end position="26"/>
    </location>
</feature>
<proteinExistence type="predicted"/>
<evidence type="ECO:0000256" key="2">
    <source>
        <dbReference type="ARBA" id="ARBA00022448"/>
    </source>
</evidence>
<dbReference type="PANTHER" id="PTHR32468">
    <property type="entry name" value="CATION/H + ANTIPORTER"/>
    <property type="match status" value="1"/>
</dbReference>
<sequence>MPHFEFSALTLLLAQMAVVLLVSRLLGVVAKWLGQPMVIAEVVAGIVLGPSLLGWLWPEGMQMLFPDWSMSVLKMLSQVGLVLFMFLVGLELDPRLLKGRTHASVAISHTSIIVPFLLGAGAAYFFYDTYSSPDVSLLSFVLFLGIAMSITAFPVLARILSERNLLTSRVGAIAIACAAVDDVTAWCLLAFVVAVARATGLGAALWTTGMALAFIGFMLLVVRPFLARLGSRVADKASLTPTVMALSLLMLMVSAWTTEVIGIHALFGAFMFGAVLPKDGRFAEALAERIETVAVTLLLPLFFAFSGLRTQIGLVNAPSEWLVTGVIIALATLGKFGGSAVVARLTGMRWREASAVGILMNTRGLMELIVLNIGLDLGVISPTVFTMLVIMALVTTFATTPVLNLVYPPSELAKDRLVGATPTPMPGLPGAAPPFTVLMCVSDAAAGPGLATVSAALLGKREEPAHLLALHLWRPGERPSVDRRRGEERVEDGPLKPLLDKSKALSLAVRPLAFISADPAKDICSTAEVKQASLVLLGAHKPLWLEGRLGGTVTEVVTSSQRPVAVLVDRGLLSLQRVLVAYAGGPEDRAALELARRLGRTPGVSLTLLHVVPPGRAAQPGQGRAQVAEVVSHESIPNPELDALSLQLKVVEHESPAEAVLAEAKDGYDLLVLGMNPRWGLDEGFISIRRRRVLAESKVSILVVHPPIEENAPVVDAPRIGAALQVEH</sequence>
<accession>A0A2W5SL51</accession>
<dbReference type="InterPro" id="IPR006016">
    <property type="entry name" value="UspA"/>
</dbReference>
<dbReference type="Gene3D" id="3.40.50.620">
    <property type="entry name" value="HUPs"/>
    <property type="match status" value="2"/>
</dbReference>
<dbReference type="Proteomes" id="UP000249061">
    <property type="component" value="Unassembled WGS sequence"/>
</dbReference>
<feature type="transmembrane region" description="Helical" evidence="7">
    <location>
        <begin position="104"/>
        <end position="127"/>
    </location>
</feature>
<feature type="transmembrane region" description="Helical" evidence="7">
    <location>
        <begin position="290"/>
        <end position="309"/>
    </location>
</feature>
<evidence type="ECO:0000259" key="9">
    <source>
        <dbReference type="Pfam" id="PF00999"/>
    </source>
</evidence>
<dbReference type="SUPFAM" id="SSF52402">
    <property type="entry name" value="Adenine nucleotide alpha hydrolases-like"/>
    <property type="match status" value="2"/>
</dbReference>
<evidence type="ECO:0000256" key="5">
    <source>
        <dbReference type="ARBA" id="ARBA00023065"/>
    </source>
</evidence>
<dbReference type="AlphaFoldDB" id="A0A2W5SL51"/>
<feature type="transmembrane region" description="Helical" evidence="7">
    <location>
        <begin position="203"/>
        <end position="226"/>
    </location>
</feature>
<dbReference type="Gene3D" id="1.20.1530.20">
    <property type="match status" value="1"/>
</dbReference>
<dbReference type="GO" id="GO:1902600">
    <property type="term" value="P:proton transmembrane transport"/>
    <property type="evidence" value="ECO:0007669"/>
    <property type="project" value="InterPro"/>
</dbReference>
<dbReference type="CDD" id="cd00293">
    <property type="entry name" value="USP-like"/>
    <property type="match status" value="1"/>
</dbReference>
<evidence type="ECO:0000256" key="1">
    <source>
        <dbReference type="ARBA" id="ARBA00004141"/>
    </source>
</evidence>
<feature type="transmembrane region" description="Helical" evidence="7">
    <location>
        <begin position="238"/>
        <end position="255"/>
    </location>
</feature>
<dbReference type="GO" id="GO:0015297">
    <property type="term" value="F:antiporter activity"/>
    <property type="evidence" value="ECO:0007669"/>
    <property type="project" value="InterPro"/>
</dbReference>
<dbReference type="PANTHER" id="PTHR32468:SF0">
    <property type="entry name" value="K(+)_H(+) ANTIPORTER 1"/>
    <property type="match status" value="1"/>
</dbReference>
<feature type="transmembrane region" description="Helical" evidence="7">
    <location>
        <begin position="38"/>
        <end position="57"/>
    </location>
</feature>
<gene>
    <name evidence="10" type="ORF">DI536_35685</name>
</gene>
<feature type="transmembrane region" description="Helical" evidence="7">
    <location>
        <begin position="139"/>
        <end position="160"/>
    </location>
</feature>
<keyword evidence="2" id="KW-0813">Transport</keyword>
<evidence type="ECO:0000313" key="10">
    <source>
        <dbReference type="EMBL" id="PZR03642.1"/>
    </source>
</evidence>